<dbReference type="GO" id="GO:0071513">
    <property type="term" value="C:phosphopantothenoylcysteine decarboxylase complex"/>
    <property type="evidence" value="ECO:0007669"/>
    <property type="project" value="TreeGrafter"/>
</dbReference>
<dbReference type="GeneID" id="54782757"/>
<feature type="region of interest" description="Disordered" evidence="3">
    <location>
        <begin position="420"/>
        <end position="441"/>
    </location>
</feature>
<comment type="similarity">
    <text evidence="2">Belongs to the HFCD (homooligomeric flavin containing Cys decarboxylase) superfamily.</text>
</comment>
<dbReference type="Proteomes" id="UP000449547">
    <property type="component" value="Unassembled WGS sequence"/>
</dbReference>
<evidence type="ECO:0000256" key="2">
    <source>
        <dbReference type="ARBA" id="ARBA00038350"/>
    </source>
</evidence>
<dbReference type="InterPro" id="IPR036551">
    <property type="entry name" value="Flavin_trans-like"/>
</dbReference>
<dbReference type="SUPFAM" id="SSF52507">
    <property type="entry name" value="Homo-oligomeric flavin-containing Cys decarboxylases, HFCD"/>
    <property type="match status" value="1"/>
</dbReference>
<dbReference type="EMBL" id="SWFT01000120">
    <property type="protein sequence ID" value="KAA8899849.1"/>
    <property type="molecule type" value="Genomic_DNA"/>
</dbReference>
<dbReference type="VEuPathDB" id="FungiDB:DIURU_004106"/>
<evidence type="ECO:0000313" key="5">
    <source>
        <dbReference type="EMBL" id="KAA8899849.1"/>
    </source>
</evidence>
<dbReference type="InterPro" id="IPR003382">
    <property type="entry name" value="Flavoprotein"/>
</dbReference>
<dbReference type="Pfam" id="PF02441">
    <property type="entry name" value="Flavoprotein"/>
    <property type="match status" value="1"/>
</dbReference>
<dbReference type="InterPro" id="IPR016024">
    <property type="entry name" value="ARM-type_fold"/>
</dbReference>
<accession>A0A642UIX6</accession>
<dbReference type="GO" id="GO:0004633">
    <property type="term" value="F:phosphopantothenoylcysteine decarboxylase activity"/>
    <property type="evidence" value="ECO:0007669"/>
    <property type="project" value="TreeGrafter"/>
</dbReference>
<keyword evidence="1" id="KW-0173">Coenzyme A biosynthesis</keyword>
<organism evidence="5 6">
    <name type="scientific">Diutina rugosa</name>
    <name type="common">Yeast</name>
    <name type="synonym">Candida rugosa</name>
    <dbReference type="NCBI Taxonomy" id="5481"/>
    <lineage>
        <taxon>Eukaryota</taxon>
        <taxon>Fungi</taxon>
        <taxon>Dikarya</taxon>
        <taxon>Ascomycota</taxon>
        <taxon>Saccharomycotina</taxon>
        <taxon>Pichiomycetes</taxon>
        <taxon>Debaryomycetaceae</taxon>
        <taxon>Diutina</taxon>
    </lineage>
</organism>
<dbReference type="PANTHER" id="PTHR14359:SF6">
    <property type="entry name" value="PHOSPHOPANTOTHENOYLCYSTEINE DECARBOXYLASE"/>
    <property type="match status" value="1"/>
</dbReference>
<proteinExistence type="inferred from homology"/>
<evidence type="ECO:0000313" key="6">
    <source>
        <dbReference type="Proteomes" id="UP000449547"/>
    </source>
</evidence>
<feature type="compositionally biased region" description="Acidic residues" evidence="3">
    <location>
        <begin position="321"/>
        <end position="376"/>
    </location>
</feature>
<gene>
    <name evidence="5" type="ORF">DIURU_004106</name>
</gene>
<reference evidence="5 6" key="1">
    <citation type="submission" date="2019-07" db="EMBL/GenBank/DDBJ databases">
        <title>Genome assembly of two rare yeast pathogens: Diutina rugosa and Trichomonascus ciferrii.</title>
        <authorList>
            <person name="Mixao V."/>
            <person name="Saus E."/>
            <person name="Hansen A."/>
            <person name="Lass-Flor C."/>
            <person name="Gabaldon T."/>
        </authorList>
    </citation>
    <scope>NUCLEOTIDE SEQUENCE [LARGE SCALE GENOMIC DNA]</scope>
    <source>
        <strain evidence="5 6">CBS 613</strain>
    </source>
</reference>
<keyword evidence="6" id="KW-1185">Reference proteome</keyword>
<dbReference type="PANTHER" id="PTHR14359">
    <property type="entry name" value="HOMO-OLIGOMERIC FLAVIN CONTAINING CYS DECARBOXYLASE FAMILY"/>
    <property type="match status" value="1"/>
</dbReference>
<sequence>MVEASAPAASPSEAPLAPQPIAPTAPKVALEPRRPPQLKVSKDATLKPCLSSTQVPTVRDVAQLQNTLKYSDSPAPSLERSTSGEPPITYGGYEARLNDGKLHLCMGITGCISIHKNVFLIIEKLFDMYGRDKLDIMVVLTSSAEWFLAERLPKFDQLGVKVWFANDAANYYNQRKKRHPLTKSSLDIISDLGQYSLSWEIVRWTHVLLLAPLSANTLAKISNGLADNLLCDILHMWPTQNTQVRQAKPIVSALALTSSMYAHPITRHQVNLLRECFPSMTVLKPVEKCVDMDGNIAMGGMCPWMDVVDHVSRKLGPPALPDDDDDNGDDDGDNDEIRDGDDDDDDDNDDDDDDDDDNDDDDDDDDGEGDDEDDSEIIVADATPNGVPKNGKVGDGSISIPSFNLSRKHSIPEVEMARRMPTPPPIIKEDAPHAGQSVVHRTRHNTISRKELEEHEVLALQNAIKNSFPV</sequence>
<protein>
    <recommendedName>
        <fullName evidence="4">Flavoprotein domain-containing protein</fullName>
    </recommendedName>
</protein>
<dbReference type="RefSeq" id="XP_034011127.1">
    <property type="nucleotide sequence ID" value="XM_034156943.1"/>
</dbReference>
<dbReference type="AlphaFoldDB" id="A0A642UIX6"/>
<feature type="region of interest" description="Disordered" evidence="3">
    <location>
        <begin position="1"/>
        <end position="38"/>
    </location>
</feature>
<dbReference type="Gene3D" id="3.40.50.1950">
    <property type="entry name" value="Flavin prenyltransferase-like"/>
    <property type="match status" value="1"/>
</dbReference>
<dbReference type="OrthoDB" id="70387at2759"/>
<dbReference type="GO" id="GO:0010181">
    <property type="term" value="F:FMN binding"/>
    <property type="evidence" value="ECO:0007669"/>
    <property type="project" value="TreeGrafter"/>
</dbReference>
<evidence type="ECO:0000259" key="4">
    <source>
        <dbReference type="Pfam" id="PF02441"/>
    </source>
</evidence>
<name>A0A642UIX6_DIURU</name>
<feature type="compositionally biased region" description="Low complexity" evidence="3">
    <location>
        <begin position="1"/>
        <end position="16"/>
    </location>
</feature>
<dbReference type="SUPFAM" id="SSF48371">
    <property type="entry name" value="ARM repeat"/>
    <property type="match status" value="1"/>
</dbReference>
<feature type="region of interest" description="Disordered" evidence="3">
    <location>
        <begin position="313"/>
        <end position="401"/>
    </location>
</feature>
<dbReference type="GO" id="GO:0015937">
    <property type="term" value="P:coenzyme A biosynthetic process"/>
    <property type="evidence" value="ECO:0007669"/>
    <property type="project" value="UniProtKB-KW"/>
</dbReference>
<evidence type="ECO:0000256" key="3">
    <source>
        <dbReference type="SAM" id="MobiDB-lite"/>
    </source>
</evidence>
<evidence type="ECO:0000256" key="1">
    <source>
        <dbReference type="ARBA" id="ARBA00022993"/>
    </source>
</evidence>
<feature type="domain" description="Flavoprotein" evidence="4">
    <location>
        <begin position="103"/>
        <end position="310"/>
    </location>
</feature>
<comment type="caution">
    <text evidence="5">The sequence shown here is derived from an EMBL/GenBank/DDBJ whole genome shotgun (WGS) entry which is preliminary data.</text>
</comment>